<evidence type="ECO:0000256" key="7">
    <source>
        <dbReference type="SAM" id="MobiDB-lite"/>
    </source>
</evidence>
<dbReference type="InterPro" id="IPR050205">
    <property type="entry name" value="CDPK_Ser/Thr_kinases"/>
</dbReference>
<feature type="domain" description="Protein kinase" evidence="8">
    <location>
        <begin position="154"/>
        <end position="303"/>
    </location>
</feature>
<evidence type="ECO:0000256" key="6">
    <source>
        <dbReference type="ARBA" id="ARBA00022840"/>
    </source>
</evidence>
<evidence type="ECO:0000256" key="5">
    <source>
        <dbReference type="ARBA" id="ARBA00022777"/>
    </source>
</evidence>
<evidence type="ECO:0000313" key="9">
    <source>
        <dbReference type="EMBL" id="GFZ17037.1"/>
    </source>
</evidence>
<dbReference type="Gene3D" id="1.10.510.10">
    <property type="entry name" value="Transferase(Phosphotransferase) domain 1"/>
    <property type="match status" value="1"/>
</dbReference>
<dbReference type="OrthoDB" id="40902at2759"/>
<keyword evidence="3" id="KW-0808">Transferase</keyword>
<dbReference type="Proteomes" id="UP000585474">
    <property type="component" value="Unassembled WGS sequence"/>
</dbReference>
<organism evidence="9 10">
    <name type="scientific">Actinidia rufa</name>
    <dbReference type="NCBI Taxonomy" id="165716"/>
    <lineage>
        <taxon>Eukaryota</taxon>
        <taxon>Viridiplantae</taxon>
        <taxon>Streptophyta</taxon>
        <taxon>Embryophyta</taxon>
        <taxon>Tracheophyta</taxon>
        <taxon>Spermatophyta</taxon>
        <taxon>Magnoliopsida</taxon>
        <taxon>eudicotyledons</taxon>
        <taxon>Gunneridae</taxon>
        <taxon>Pentapetalae</taxon>
        <taxon>asterids</taxon>
        <taxon>Ericales</taxon>
        <taxon>Actinidiaceae</taxon>
        <taxon>Actinidia</taxon>
    </lineage>
</organism>
<keyword evidence="10" id="KW-1185">Reference proteome</keyword>
<dbReference type="GO" id="GO:0005524">
    <property type="term" value="F:ATP binding"/>
    <property type="evidence" value="ECO:0007669"/>
    <property type="project" value="UniProtKB-KW"/>
</dbReference>
<sequence>MPFPEPPETSTSRNRVHSWPAPFNSHHPGSPFVPFPSPEKHHSTLPIFVIFTGNHHREPLPPSLDRARPAVFSLPLWHPYRPHRRSPPPTTGDLKIHGKLLCDPSGSSSENKKKAKKKKPNPFSIDYGTAAASGGGNMLSLFKVSMGCDISLRYDLGQELGREEIGITYLAIDVESGEKYACKSISKKLRTTVDIEDVRREVEIMKHLPKNPNTVTLKDTTCEDDNAVHTVMELCEGGELFDRIVARGHYMERGGRSRYEDNCGSCSDCHEALYGRGKAAALLKTIVEVVQDNCGGVVEVWLS</sequence>
<proteinExistence type="inferred from homology"/>
<keyword evidence="5 9" id="KW-0418">Kinase</keyword>
<dbReference type="Pfam" id="PF00069">
    <property type="entry name" value="Pkinase"/>
    <property type="match status" value="1"/>
</dbReference>
<dbReference type="InterPro" id="IPR000719">
    <property type="entry name" value="Prot_kinase_dom"/>
</dbReference>
<protein>
    <submittedName>
        <fullName evidence="9">Calmodulin-domain protein kinase 7</fullName>
    </submittedName>
</protein>
<dbReference type="GO" id="GO:0004674">
    <property type="term" value="F:protein serine/threonine kinase activity"/>
    <property type="evidence" value="ECO:0007669"/>
    <property type="project" value="UniProtKB-KW"/>
</dbReference>
<keyword evidence="4" id="KW-0547">Nucleotide-binding</keyword>
<feature type="region of interest" description="Disordered" evidence="7">
    <location>
        <begin position="81"/>
        <end position="125"/>
    </location>
</feature>
<dbReference type="AlphaFoldDB" id="A0A7J0H1Q0"/>
<evidence type="ECO:0000313" key="10">
    <source>
        <dbReference type="Proteomes" id="UP000585474"/>
    </source>
</evidence>
<evidence type="ECO:0000256" key="1">
    <source>
        <dbReference type="ARBA" id="ARBA00005354"/>
    </source>
</evidence>
<reference evidence="9 10" key="1">
    <citation type="submission" date="2019-07" db="EMBL/GenBank/DDBJ databases">
        <title>De Novo Assembly of kiwifruit Actinidia rufa.</title>
        <authorList>
            <person name="Sugita-Konishi S."/>
            <person name="Sato K."/>
            <person name="Mori E."/>
            <person name="Abe Y."/>
            <person name="Kisaki G."/>
            <person name="Hamano K."/>
            <person name="Suezawa K."/>
            <person name="Otani M."/>
            <person name="Fukuda T."/>
            <person name="Manabe T."/>
            <person name="Gomi K."/>
            <person name="Tabuchi M."/>
            <person name="Akimitsu K."/>
            <person name="Kataoka I."/>
        </authorList>
    </citation>
    <scope>NUCLEOTIDE SEQUENCE [LARGE SCALE GENOMIC DNA]</scope>
    <source>
        <strain evidence="10">cv. Fuchu</strain>
    </source>
</reference>
<keyword evidence="6" id="KW-0067">ATP-binding</keyword>
<dbReference type="SMART" id="SM00220">
    <property type="entry name" value="S_TKc"/>
    <property type="match status" value="1"/>
</dbReference>
<evidence type="ECO:0000256" key="4">
    <source>
        <dbReference type="ARBA" id="ARBA00022741"/>
    </source>
</evidence>
<accession>A0A7J0H1Q0</accession>
<feature type="region of interest" description="Disordered" evidence="7">
    <location>
        <begin position="1"/>
        <end position="22"/>
    </location>
</feature>
<keyword evidence="2" id="KW-0723">Serine/threonine-protein kinase</keyword>
<dbReference type="SUPFAM" id="SSF56112">
    <property type="entry name" value="Protein kinase-like (PK-like)"/>
    <property type="match status" value="1"/>
</dbReference>
<dbReference type="EMBL" id="BJWL01000026">
    <property type="protein sequence ID" value="GFZ17037.1"/>
    <property type="molecule type" value="Genomic_DNA"/>
</dbReference>
<dbReference type="InterPro" id="IPR011009">
    <property type="entry name" value="Kinase-like_dom_sf"/>
</dbReference>
<evidence type="ECO:0000256" key="3">
    <source>
        <dbReference type="ARBA" id="ARBA00022679"/>
    </source>
</evidence>
<dbReference type="PANTHER" id="PTHR24349">
    <property type="entry name" value="SERINE/THREONINE-PROTEIN KINASE"/>
    <property type="match status" value="1"/>
</dbReference>
<comment type="similarity">
    <text evidence="1">Belongs to the protein kinase superfamily. CAMK Ser/Thr protein kinase family. CaMK subfamily.</text>
</comment>
<evidence type="ECO:0000256" key="2">
    <source>
        <dbReference type="ARBA" id="ARBA00022527"/>
    </source>
</evidence>
<dbReference type="PROSITE" id="PS50011">
    <property type="entry name" value="PROTEIN_KINASE_DOM"/>
    <property type="match status" value="1"/>
</dbReference>
<gene>
    <name evidence="9" type="ORF">Acr_26g0003070</name>
</gene>
<evidence type="ECO:0000259" key="8">
    <source>
        <dbReference type="PROSITE" id="PS50011"/>
    </source>
</evidence>
<name>A0A7J0H1Q0_9ERIC</name>
<comment type="caution">
    <text evidence="9">The sequence shown here is derived from an EMBL/GenBank/DDBJ whole genome shotgun (WGS) entry which is preliminary data.</text>
</comment>